<keyword evidence="2" id="KW-1185">Reference proteome</keyword>
<dbReference type="Proteomes" id="UP000660611">
    <property type="component" value="Unassembled WGS sequence"/>
</dbReference>
<protein>
    <recommendedName>
        <fullName evidence="3">Phage gp6-like head-tail connector protein</fullName>
    </recommendedName>
</protein>
<dbReference type="EMBL" id="BONQ01000018">
    <property type="protein sequence ID" value="GIG42988.1"/>
    <property type="molecule type" value="Genomic_DNA"/>
</dbReference>
<organism evidence="1 2">
    <name type="scientific">Dactylosporangium siamense</name>
    <dbReference type="NCBI Taxonomy" id="685454"/>
    <lineage>
        <taxon>Bacteria</taxon>
        <taxon>Bacillati</taxon>
        <taxon>Actinomycetota</taxon>
        <taxon>Actinomycetes</taxon>
        <taxon>Micromonosporales</taxon>
        <taxon>Micromonosporaceae</taxon>
        <taxon>Dactylosporangium</taxon>
    </lineage>
</organism>
<comment type="caution">
    <text evidence="1">The sequence shown here is derived from an EMBL/GenBank/DDBJ whole genome shotgun (WGS) entry which is preliminary data.</text>
</comment>
<reference evidence="1" key="1">
    <citation type="submission" date="2021-01" db="EMBL/GenBank/DDBJ databases">
        <title>Whole genome shotgun sequence of Dactylosporangium siamense NBRC 106093.</title>
        <authorList>
            <person name="Komaki H."/>
            <person name="Tamura T."/>
        </authorList>
    </citation>
    <scope>NUCLEOTIDE SEQUENCE</scope>
    <source>
        <strain evidence="1">NBRC 106093</strain>
    </source>
</reference>
<sequence length="110" mass="12050">MVDVLEVRPEDVADYIGVDLRDANRFMVIDLVDTAVDLINAYVGARIPAVPSSVLTLATKQLCSELYARRNAPSGIAQWTPDGQPVRLARDPMTSVKPLLQPYRSLGRVG</sequence>
<dbReference type="AlphaFoldDB" id="A0A919U9U8"/>
<evidence type="ECO:0000313" key="1">
    <source>
        <dbReference type="EMBL" id="GIG42988.1"/>
    </source>
</evidence>
<evidence type="ECO:0000313" key="2">
    <source>
        <dbReference type="Proteomes" id="UP000660611"/>
    </source>
</evidence>
<name>A0A919U9U8_9ACTN</name>
<proteinExistence type="predicted"/>
<accession>A0A919U9U8</accession>
<gene>
    <name evidence="1" type="ORF">Dsi01nite_010290</name>
</gene>
<evidence type="ECO:0008006" key="3">
    <source>
        <dbReference type="Google" id="ProtNLM"/>
    </source>
</evidence>